<name>A0A098YPG7_9BACT</name>
<dbReference type="AlphaFoldDB" id="A0A098YPG7"/>
<reference evidence="1 2" key="1">
    <citation type="submission" date="2014-07" db="EMBL/GenBank/DDBJ databases">
        <authorList>
            <person name="McCorrison J."/>
            <person name="Sanka R."/>
            <person name="Torralba M."/>
            <person name="Gillis M."/>
            <person name="Haft D.H."/>
            <person name="Methe B."/>
            <person name="Sutton G."/>
            <person name="Nelson K.E."/>
        </authorList>
    </citation>
    <scope>NUCLEOTIDE SEQUENCE [LARGE SCALE GENOMIC DNA]</scope>
    <source>
        <strain evidence="1 2">S9-PR14</strain>
    </source>
</reference>
<protein>
    <submittedName>
        <fullName evidence="1">Uncharacterized protein</fullName>
    </submittedName>
</protein>
<evidence type="ECO:0000313" key="1">
    <source>
        <dbReference type="EMBL" id="KGI21266.1"/>
    </source>
</evidence>
<comment type="caution">
    <text evidence="1">The sequence shown here is derived from an EMBL/GenBank/DDBJ whole genome shotgun (WGS) entry which is preliminary data.</text>
</comment>
<gene>
    <name evidence="1" type="ORF">HMPREF9304_11170</name>
</gene>
<dbReference type="Proteomes" id="UP000029723">
    <property type="component" value="Unassembled WGS sequence"/>
</dbReference>
<proteinExistence type="predicted"/>
<evidence type="ECO:0000313" key="2">
    <source>
        <dbReference type="Proteomes" id="UP000029723"/>
    </source>
</evidence>
<sequence>MGYEKETSEFLLPSLFCNISKNTCSDATKLLFSLRKTIETQEFQSQQPLISDFVWCNPPITVSLYFIFNNQAMYINK</sequence>
<organism evidence="1 2">
    <name type="scientific">Hoylesella timonensis S9-PR14</name>
    <dbReference type="NCBI Taxonomy" id="1401062"/>
    <lineage>
        <taxon>Bacteria</taxon>
        <taxon>Pseudomonadati</taxon>
        <taxon>Bacteroidota</taxon>
        <taxon>Bacteroidia</taxon>
        <taxon>Bacteroidales</taxon>
        <taxon>Prevotellaceae</taxon>
        <taxon>Hoylesella</taxon>
    </lineage>
</organism>
<dbReference type="EMBL" id="JRPQ01000164">
    <property type="protein sequence ID" value="KGI21266.1"/>
    <property type="molecule type" value="Genomic_DNA"/>
</dbReference>
<accession>A0A098YPG7</accession>